<dbReference type="GeneID" id="88358702"/>
<accession>A0A291RJ39</accession>
<dbReference type="Proteomes" id="UP000221961">
    <property type="component" value="Chromosome"/>
</dbReference>
<dbReference type="Gene3D" id="3.40.50.1820">
    <property type="entry name" value="alpha/beta hydrolase"/>
    <property type="match status" value="1"/>
</dbReference>
<keyword evidence="2" id="KW-0732">Signal</keyword>
<feature type="signal peptide" evidence="2">
    <location>
        <begin position="1"/>
        <end position="28"/>
    </location>
</feature>
<evidence type="ECO:0000256" key="2">
    <source>
        <dbReference type="SAM" id="SignalP"/>
    </source>
</evidence>
<dbReference type="PANTHER" id="PTHR43056">
    <property type="entry name" value="PEPTIDASE S9 PROLYL OLIGOPEPTIDASE"/>
    <property type="match status" value="1"/>
</dbReference>
<evidence type="ECO:0000259" key="3">
    <source>
        <dbReference type="SMART" id="SM00939"/>
    </source>
</evidence>
<dbReference type="Pfam" id="PF02129">
    <property type="entry name" value="Peptidase_S15"/>
    <property type="match status" value="1"/>
</dbReference>
<keyword evidence="1" id="KW-0378">Hydrolase</keyword>
<dbReference type="Pfam" id="PF08530">
    <property type="entry name" value="PepX_C"/>
    <property type="match status" value="1"/>
</dbReference>
<dbReference type="SUPFAM" id="SSF49785">
    <property type="entry name" value="Galactose-binding domain-like"/>
    <property type="match status" value="1"/>
</dbReference>
<gene>
    <name evidence="4" type="ORF">CRH09_14990</name>
</gene>
<reference evidence="4 5" key="1">
    <citation type="submission" date="2017-10" db="EMBL/GenBank/DDBJ databases">
        <title>Comparative genomics between pathogenic Norcardia.</title>
        <authorList>
            <person name="Zeng L."/>
        </authorList>
    </citation>
    <scope>NUCLEOTIDE SEQUENCE [LARGE SCALE GENOMIC DNA]</scope>
    <source>
        <strain evidence="4 5">NC_YFY_NT001</strain>
    </source>
</reference>
<dbReference type="SMART" id="SM00939">
    <property type="entry name" value="PepX_C"/>
    <property type="match status" value="1"/>
</dbReference>
<dbReference type="KEGG" id="ntp:CRH09_14990"/>
<evidence type="ECO:0000256" key="1">
    <source>
        <dbReference type="ARBA" id="ARBA00022801"/>
    </source>
</evidence>
<dbReference type="InterPro" id="IPR013736">
    <property type="entry name" value="Xaa-Pro_dipept_C"/>
</dbReference>
<dbReference type="NCBIfam" id="TIGR00976">
    <property type="entry name" value="CocE_NonD"/>
    <property type="match status" value="1"/>
</dbReference>
<feature type="chain" id="PRO_5039355819" evidence="2">
    <location>
        <begin position="29"/>
        <end position="696"/>
    </location>
</feature>
<proteinExistence type="predicted"/>
<evidence type="ECO:0000313" key="4">
    <source>
        <dbReference type="EMBL" id="ATL67310.1"/>
    </source>
</evidence>
<dbReference type="InterPro" id="IPR050585">
    <property type="entry name" value="Xaa-Pro_dipeptidyl-ppase/CocE"/>
</dbReference>
<dbReference type="InterPro" id="IPR005674">
    <property type="entry name" value="CocE/Ser_esterase"/>
</dbReference>
<dbReference type="InterPro" id="IPR000383">
    <property type="entry name" value="Xaa-Pro-like_dom"/>
</dbReference>
<organism evidence="4 5">
    <name type="scientific">Nocardia terpenica</name>
    <dbReference type="NCBI Taxonomy" id="455432"/>
    <lineage>
        <taxon>Bacteria</taxon>
        <taxon>Bacillati</taxon>
        <taxon>Actinomycetota</taxon>
        <taxon>Actinomycetes</taxon>
        <taxon>Mycobacteriales</taxon>
        <taxon>Nocardiaceae</taxon>
        <taxon>Nocardia</taxon>
    </lineage>
</organism>
<dbReference type="InterPro" id="IPR008979">
    <property type="entry name" value="Galactose-bd-like_sf"/>
</dbReference>
<dbReference type="SUPFAM" id="SSF53474">
    <property type="entry name" value="alpha/beta-Hydrolases"/>
    <property type="match status" value="1"/>
</dbReference>
<evidence type="ECO:0000313" key="5">
    <source>
        <dbReference type="Proteomes" id="UP000221961"/>
    </source>
</evidence>
<dbReference type="AlphaFoldDB" id="A0A291RJ39"/>
<dbReference type="InterPro" id="IPR029058">
    <property type="entry name" value="AB_hydrolase_fold"/>
</dbReference>
<dbReference type="GO" id="GO:0008239">
    <property type="term" value="F:dipeptidyl-peptidase activity"/>
    <property type="evidence" value="ECO:0007669"/>
    <property type="project" value="InterPro"/>
</dbReference>
<protein>
    <submittedName>
        <fullName evidence="4">Peptidase</fullName>
    </submittedName>
</protein>
<feature type="domain" description="Xaa-Pro dipeptidyl-peptidase C-terminal" evidence="3">
    <location>
        <begin position="418"/>
        <end position="686"/>
    </location>
</feature>
<dbReference type="PANTHER" id="PTHR43056:SF10">
    <property type="entry name" value="COCE_NOND FAMILY, PUTATIVE (AFU_ORTHOLOGUE AFUA_7G00600)-RELATED"/>
    <property type="match status" value="1"/>
</dbReference>
<dbReference type="EMBL" id="CP023778">
    <property type="protein sequence ID" value="ATL67310.1"/>
    <property type="molecule type" value="Genomic_DNA"/>
</dbReference>
<dbReference type="Gene3D" id="2.60.120.260">
    <property type="entry name" value="Galactose-binding domain-like"/>
    <property type="match status" value="1"/>
</dbReference>
<name>A0A291RJ39_9NOCA</name>
<sequence>MKSGLFVRAASVRSLTAAVVLTVCAAFATPPASGAPVGGFTGIDGGNLAAGWKAAVDGPRPYSGISPDLAVPITMDDGTVLKADIIHPAKDGHLADGKRPVILQMQGYGKLPILVGQALLAAADGLGIEKPLEDWVGSLNLPGVGLDGLFDLTRQADAGALEAAAQDWALAESGYTLVQVDIRGTGTSGGDWQVFGDREKQDAAEVIDWITRQPWSDGNVGTMGTSFTAISALEATDRMPPGLKAVFAYEGSADIFGDIAGPGGAVGAGFLIPWLLGVNALKMIPDVTSLVVGKFDPAQQMQWLKDRLADPLTLVGMVINGYTAVTPAQLTEQARELVDPSSPFRRGLKTDVTHIRVPTFMVGAWFDIFGSTPTDTFDAIPVPEEQKKLIMGDGYHAGSGVAGFGRPGMPPRLDVLQRAWFDHWLRGIDNGIEKYAPLTVKQQGGGWTDAPEFPRAEATYRRMYLDDISSGTSPDSKYDGGLSATPRQGDVRDLTVAPGLLSLCGRDTARIWAGATSIIEACANDSRVWERDGLSFTSNPVARPTTVSGPINAHLNVVEDASDGYWVATVNDVSPDGNSREISGGQLVASLRQIDDAHSKKSSGGDYTEPAYYLDLGRRQPTVPGVPVTLDIALTPIDAVLQPGHRLRVDLYASNFPKGLPPMILLADSGLKPEHLRLDPAAPSWVNLPLTAPIPE</sequence>
<dbReference type="RefSeq" id="WP_098694455.1">
    <property type="nucleotide sequence ID" value="NZ_CP023778.1"/>
</dbReference>